<keyword evidence="4" id="KW-1185">Reference proteome</keyword>
<dbReference type="KEGG" id="pace:A6070_10910"/>
<organism evidence="3 4">
    <name type="scientific">Syntrophotalea acetylenica</name>
    <name type="common">Pelobacter acetylenicus</name>
    <dbReference type="NCBI Taxonomy" id="29542"/>
    <lineage>
        <taxon>Bacteria</taxon>
        <taxon>Pseudomonadati</taxon>
        <taxon>Thermodesulfobacteriota</taxon>
        <taxon>Desulfuromonadia</taxon>
        <taxon>Desulfuromonadales</taxon>
        <taxon>Syntrophotaleaceae</taxon>
        <taxon>Syntrophotalea</taxon>
    </lineage>
</organism>
<keyword evidence="2" id="KW-0812">Transmembrane</keyword>
<protein>
    <submittedName>
        <fullName evidence="3">Uncharacterized protein</fullName>
    </submittedName>
</protein>
<proteinExistence type="predicted"/>
<accession>A0A1L3GDS8</accession>
<dbReference type="RefSeq" id="WP_072285795.1">
    <property type="nucleotide sequence ID" value="NZ_CP015455.1"/>
</dbReference>
<evidence type="ECO:0000313" key="3">
    <source>
        <dbReference type="EMBL" id="APG23979.1"/>
    </source>
</evidence>
<evidence type="ECO:0000256" key="1">
    <source>
        <dbReference type="SAM" id="MobiDB-lite"/>
    </source>
</evidence>
<evidence type="ECO:0000313" key="4">
    <source>
        <dbReference type="Proteomes" id="UP000182264"/>
    </source>
</evidence>
<keyword evidence="2" id="KW-1133">Transmembrane helix</keyword>
<name>A0A1L3GDS8_SYNAC</name>
<sequence length="124" mass="14032">MEFLPIFLIFFGGTAVILLINAGILTASRKRAKNQEWDFLNGRKNQSQQTQSEEKQEKENTQDKPFPGSLLDVGLARAHGVRSGLGTIEVGLPVLIEQVRLLREEVVLLRKDLRKHETDPVKKK</sequence>
<dbReference type="Proteomes" id="UP000182264">
    <property type="component" value="Chromosome"/>
</dbReference>
<evidence type="ECO:0000256" key="2">
    <source>
        <dbReference type="SAM" id="Phobius"/>
    </source>
</evidence>
<keyword evidence="2" id="KW-0472">Membrane</keyword>
<feature type="compositionally biased region" description="Basic and acidic residues" evidence="1">
    <location>
        <begin position="52"/>
        <end position="62"/>
    </location>
</feature>
<reference evidence="3 4" key="1">
    <citation type="journal article" date="2017" name="Genome Announc.">
        <title>Complete Genome Sequences of Two Acetylene-Fermenting Pelobacter acetylenicus Strains.</title>
        <authorList>
            <person name="Sutton J.M."/>
            <person name="Baesman S.M."/>
            <person name="Fierst J.L."/>
            <person name="Poret-Peterson A.T."/>
            <person name="Oremland R.S."/>
            <person name="Dunlap D.S."/>
            <person name="Akob D.M."/>
        </authorList>
    </citation>
    <scope>NUCLEOTIDE SEQUENCE [LARGE SCALE GENOMIC DNA]</scope>
    <source>
        <strain evidence="3 4">DSM 3247</strain>
    </source>
</reference>
<feature type="transmembrane region" description="Helical" evidence="2">
    <location>
        <begin position="6"/>
        <end position="27"/>
    </location>
</feature>
<dbReference type="EMBL" id="CP015518">
    <property type="protein sequence ID" value="APG23979.1"/>
    <property type="molecule type" value="Genomic_DNA"/>
</dbReference>
<feature type="region of interest" description="Disordered" evidence="1">
    <location>
        <begin position="40"/>
        <end position="67"/>
    </location>
</feature>
<dbReference type="AlphaFoldDB" id="A0A1L3GDS8"/>
<gene>
    <name evidence="3" type="ORF">A7E75_02290</name>
</gene>